<dbReference type="Pfam" id="PF07690">
    <property type="entry name" value="MFS_1"/>
    <property type="match status" value="1"/>
</dbReference>
<feature type="transmembrane region" description="Helical" evidence="6">
    <location>
        <begin position="460"/>
        <end position="481"/>
    </location>
</feature>
<keyword evidence="9" id="KW-1185">Reference proteome</keyword>
<gene>
    <name evidence="8" type="ORF">IL334_000723</name>
</gene>
<dbReference type="GeneID" id="87952854"/>
<feature type="transmembrane region" description="Helical" evidence="6">
    <location>
        <begin position="163"/>
        <end position="187"/>
    </location>
</feature>
<evidence type="ECO:0000259" key="7">
    <source>
        <dbReference type="PROSITE" id="PS50850"/>
    </source>
</evidence>
<keyword evidence="2" id="KW-0813">Transport</keyword>
<dbReference type="EMBL" id="CP141881">
    <property type="protein sequence ID" value="WRT63798.1"/>
    <property type="molecule type" value="Genomic_DNA"/>
</dbReference>
<feature type="transmembrane region" description="Helical" evidence="6">
    <location>
        <begin position="67"/>
        <end position="84"/>
    </location>
</feature>
<proteinExistence type="predicted"/>
<protein>
    <recommendedName>
        <fullName evidence="7">Major facilitator superfamily (MFS) profile domain-containing protein</fullName>
    </recommendedName>
</protein>
<evidence type="ECO:0000313" key="9">
    <source>
        <dbReference type="Proteomes" id="UP001329825"/>
    </source>
</evidence>
<feature type="transmembrane region" description="Helical" evidence="6">
    <location>
        <begin position="339"/>
        <end position="358"/>
    </location>
</feature>
<sequence length="522" mass="58805">MSSSDKQDKNAVIEPVQHIETYHEHDMDDIEQVKERNLEVADDDARDYVDTTIVINEDMNKKLRRKIHIRLLPLMCLAYITQSLDKGTLGPSSIMGWLDNVGAKNQDYALTSTFLWCGIILGEPIAGQLVRRLPLAKILGTSMLIWSILLLGLTFSLSIPPVFAIRFLLGFFESVFGPVLLSITVQWYLKSEQAFISSIWQSMLGVSGCVINLMAYGFYHIKGRTHHMYSWQWLTLTVALFSFIAAIVILLFLPDSPTRARWATKEEKVLFVERVRSNAQGIKQKEFKRYQVIEALTDSYTYLLFLLALFNTLVVGGIGKFSSLLINKAFGFDVLQSQLLSIPLGLMVFLTYMLQYIVTKTKQALLCMIALCIPNIAGTIALICVAPSPSNRGGLLVAFYFMQFFQSCNPAIFLMLSRNSAGQTKKSITYATTYMAWAGGNAIAPQLFQAPWAPRYLNSLKIHLGLYGGFILTCLAMRLLLVRRNKRKVAAQTNSQGQEINTNARAFEDLTDIENPDFRYSL</sequence>
<feature type="transmembrane region" description="Helical" evidence="6">
    <location>
        <begin position="231"/>
        <end position="253"/>
    </location>
</feature>
<evidence type="ECO:0000313" key="8">
    <source>
        <dbReference type="EMBL" id="WRT63798.1"/>
    </source>
</evidence>
<feature type="transmembrane region" description="Helical" evidence="6">
    <location>
        <begin position="428"/>
        <end position="448"/>
    </location>
</feature>
<reference evidence="8 9" key="1">
    <citation type="submission" date="2024-01" db="EMBL/GenBank/DDBJ databases">
        <title>Comparative genomics of Cryptococcus and Kwoniella reveals pathogenesis evolution and contrasting modes of karyotype evolution via chromosome fusion or intercentromeric recombination.</title>
        <authorList>
            <person name="Coelho M.A."/>
            <person name="David-Palma M."/>
            <person name="Shea T."/>
            <person name="Bowers K."/>
            <person name="McGinley-Smith S."/>
            <person name="Mohammad A.W."/>
            <person name="Gnirke A."/>
            <person name="Yurkov A.M."/>
            <person name="Nowrousian M."/>
            <person name="Sun S."/>
            <person name="Cuomo C.A."/>
            <person name="Heitman J."/>
        </authorList>
    </citation>
    <scope>NUCLEOTIDE SEQUENCE [LARGE SCALE GENOMIC DNA]</scope>
    <source>
        <strain evidence="8">CBS 11374</strain>
    </source>
</reference>
<feature type="transmembrane region" description="Helical" evidence="6">
    <location>
        <begin position="365"/>
        <end position="388"/>
    </location>
</feature>
<dbReference type="PROSITE" id="PS50850">
    <property type="entry name" value="MFS"/>
    <property type="match status" value="1"/>
</dbReference>
<dbReference type="RefSeq" id="XP_062788538.1">
    <property type="nucleotide sequence ID" value="XM_062932487.1"/>
</dbReference>
<dbReference type="PANTHER" id="PTHR43791">
    <property type="entry name" value="PERMEASE-RELATED"/>
    <property type="match status" value="1"/>
</dbReference>
<evidence type="ECO:0000256" key="6">
    <source>
        <dbReference type="SAM" id="Phobius"/>
    </source>
</evidence>
<keyword evidence="3 6" id="KW-0812">Transmembrane</keyword>
<dbReference type="Proteomes" id="UP001329825">
    <property type="component" value="Chromosome 1"/>
</dbReference>
<organism evidence="8 9">
    <name type="scientific">Kwoniella shivajii</name>
    <dbReference type="NCBI Taxonomy" id="564305"/>
    <lineage>
        <taxon>Eukaryota</taxon>
        <taxon>Fungi</taxon>
        <taxon>Dikarya</taxon>
        <taxon>Basidiomycota</taxon>
        <taxon>Agaricomycotina</taxon>
        <taxon>Tremellomycetes</taxon>
        <taxon>Tremellales</taxon>
        <taxon>Cryptococcaceae</taxon>
        <taxon>Kwoniella</taxon>
    </lineage>
</organism>
<dbReference type="InterPro" id="IPR020846">
    <property type="entry name" value="MFS_dom"/>
</dbReference>
<dbReference type="InterPro" id="IPR011701">
    <property type="entry name" value="MFS"/>
</dbReference>
<feature type="transmembrane region" description="Helical" evidence="6">
    <location>
        <begin position="108"/>
        <end position="126"/>
    </location>
</feature>
<evidence type="ECO:0000256" key="4">
    <source>
        <dbReference type="ARBA" id="ARBA00022989"/>
    </source>
</evidence>
<evidence type="ECO:0000256" key="3">
    <source>
        <dbReference type="ARBA" id="ARBA00022692"/>
    </source>
</evidence>
<evidence type="ECO:0000256" key="2">
    <source>
        <dbReference type="ARBA" id="ARBA00022448"/>
    </source>
</evidence>
<feature type="transmembrane region" description="Helical" evidence="6">
    <location>
        <begin position="394"/>
        <end position="416"/>
    </location>
</feature>
<keyword evidence="5 6" id="KW-0472">Membrane</keyword>
<feature type="domain" description="Major facilitator superfamily (MFS) profile" evidence="7">
    <location>
        <begin position="71"/>
        <end position="486"/>
    </location>
</feature>
<comment type="subcellular location">
    <subcellularLocation>
        <location evidence="1">Membrane</location>
        <topology evidence="1">Multi-pass membrane protein</topology>
    </subcellularLocation>
</comment>
<name>A0ABZ1CQ41_9TREE</name>
<evidence type="ECO:0000256" key="5">
    <source>
        <dbReference type="ARBA" id="ARBA00023136"/>
    </source>
</evidence>
<dbReference type="InterPro" id="IPR036259">
    <property type="entry name" value="MFS_trans_sf"/>
</dbReference>
<feature type="transmembrane region" description="Helical" evidence="6">
    <location>
        <begin position="299"/>
        <end position="319"/>
    </location>
</feature>
<keyword evidence="4 6" id="KW-1133">Transmembrane helix</keyword>
<dbReference type="Gene3D" id="1.20.1250.20">
    <property type="entry name" value="MFS general substrate transporter like domains"/>
    <property type="match status" value="1"/>
</dbReference>
<dbReference type="SUPFAM" id="SSF103473">
    <property type="entry name" value="MFS general substrate transporter"/>
    <property type="match status" value="1"/>
</dbReference>
<feature type="transmembrane region" description="Helical" evidence="6">
    <location>
        <begin position="199"/>
        <end position="219"/>
    </location>
</feature>
<accession>A0ABZ1CQ41</accession>
<dbReference type="PANTHER" id="PTHR43791:SF63">
    <property type="entry name" value="HIGH AFFINITY CYSTEINE TRANSPORTER"/>
    <property type="match status" value="1"/>
</dbReference>
<evidence type="ECO:0000256" key="1">
    <source>
        <dbReference type="ARBA" id="ARBA00004141"/>
    </source>
</evidence>
<feature type="transmembrane region" description="Helical" evidence="6">
    <location>
        <begin position="138"/>
        <end position="157"/>
    </location>
</feature>